<organism evidence="1 2">
    <name type="scientific">Haloferula rosea</name>
    <dbReference type="NCBI Taxonomy" id="490093"/>
    <lineage>
        <taxon>Bacteria</taxon>
        <taxon>Pseudomonadati</taxon>
        <taxon>Verrucomicrobiota</taxon>
        <taxon>Verrucomicrobiia</taxon>
        <taxon>Verrucomicrobiales</taxon>
        <taxon>Verrucomicrobiaceae</taxon>
        <taxon>Haloferula</taxon>
    </lineage>
</organism>
<gene>
    <name evidence="1" type="ORF">JIN81_05470</name>
</gene>
<reference evidence="1" key="1">
    <citation type="submission" date="2021-01" db="EMBL/GenBank/DDBJ databases">
        <title>Modified the classification status of verrucomicrobia.</title>
        <authorList>
            <person name="Feng X."/>
        </authorList>
    </citation>
    <scope>NUCLEOTIDE SEQUENCE</scope>
    <source>
        <strain evidence="1">KCTC 22201</strain>
    </source>
</reference>
<comment type="caution">
    <text evidence="1">The sequence shown here is derived from an EMBL/GenBank/DDBJ whole genome shotgun (WGS) entry which is preliminary data.</text>
</comment>
<protein>
    <submittedName>
        <fullName evidence="1">Uncharacterized protein</fullName>
    </submittedName>
</protein>
<dbReference type="EMBL" id="JAENII010000003">
    <property type="protein sequence ID" value="MBK1826457.1"/>
    <property type="molecule type" value="Genomic_DNA"/>
</dbReference>
<accession>A0A934VEZ8</accession>
<proteinExistence type="predicted"/>
<evidence type="ECO:0000313" key="1">
    <source>
        <dbReference type="EMBL" id="MBK1826457.1"/>
    </source>
</evidence>
<dbReference type="Proteomes" id="UP000658278">
    <property type="component" value="Unassembled WGS sequence"/>
</dbReference>
<name>A0A934VEZ8_9BACT</name>
<keyword evidence="2" id="KW-1185">Reference proteome</keyword>
<evidence type="ECO:0000313" key="2">
    <source>
        <dbReference type="Proteomes" id="UP000658278"/>
    </source>
</evidence>
<dbReference type="RefSeq" id="WP_200277436.1">
    <property type="nucleotide sequence ID" value="NZ_JAENII010000003.1"/>
</dbReference>
<sequence>MVRFREDRRSDFYLAALAYAQSLWVGRKPAQAILQLNKAWSADLIGDEVALTQFPAPYRALVWMLGRDLDGAFLGNPVRHFQHLATRMSGARSEVRSWRAWACFHLGETILDPDLFPRDLRQIEMEDLVIPSVPRVIEALALRGWPDEAALVEDLLRSMRNS</sequence>
<dbReference type="AlphaFoldDB" id="A0A934VEZ8"/>